<gene>
    <name evidence="1" type="ORF">Amon02_000377400</name>
</gene>
<comment type="caution">
    <text evidence="1">The sequence shown here is derived from an EMBL/GenBank/DDBJ whole genome shotgun (WGS) entry which is preliminary data.</text>
</comment>
<sequence>MTPSPTPTPAPISKTTKRPTRPTPSSSTPNPNAKPTIWQRYQRIPLKWKLYIGTTTFIIAFLADSISDKLMERNMIDYEANRRVEIEMSKLKLRQQQGQQGQEGQQNQNNDH</sequence>
<evidence type="ECO:0000313" key="1">
    <source>
        <dbReference type="EMBL" id="GME79118.1"/>
    </source>
</evidence>
<proteinExistence type="predicted"/>
<dbReference type="Proteomes" id="UP001165064">
    <property type="component" value="Unassembled WGS sequence"/>
</dbReference>
<reference evidence="1" key="1">
    <citation type="submission" date="2023-04" db="EMBL/GenBank/DDBJ databases">
        <title>Ambrosiozyma monospora NBRC 10751.</title>
        <authorList>
            <person name="Ichikawa N."/>
            <person name="Sato H."/>
            <person name="Tonouchi N."/>
        </authorList>
    </citation>
    <scope>NUCLEOTIDE SEQUENCE</scope>
    <source>
        <strain evidence="1">NBRC 10751</strain>
    </source>
</reference>
<accession>A0ACB5T1Q3</accession>
<organism evidence="1 2">
    <name type="scientific">Ambrosiozyma monospora</name>
    <name type="common">Yeast</name>
    <name type="synonym">Endomycopsis monosporus</name>
    <dbReference type="NCBI Taxonomy" id="43982"/>
    <lineage>
        <taxon>Eukaryota</taxon>
        <taxon>Fungi</taxon>
        <taxon>Dikarya</taxon>
        <taxon>Ascomycota</taxon>
        <taxon>Saccharomycotina</taxon>
        <taxon>Pichiomycetes</taxon>
        <taxon>Pichiales</taxon>
        <taxon>Pichiaceae</taxon>
        <taxon>Ambrosiozyma</taxon>
    </lineage>
</organism>
<protein>
    <submittedName>
        <fullName evidence="1">Unnamed protein product</fullName>
    </submittedName>
</protein>
<evidence type="ECO:0000313" key="2">
    <source>
        <dbReference type="Proteomes" id="UP001165064"/>
    </source>
</evidence>
<keyword evidence="2" id="KW-1185">Reference proteome</keyword>
<dbReference type="EMBL" id="BSXS01002449">
    <property type="protein sequence ID" value="GME79118.1"/>
    <property type="molecule type" value="Genomic_DNA"/>
</dbReference>
<name>A0ACB5T1Q3_AMBMO</name>